<comment type="caution">
    <text evidence="11">The sequence shown here is derived from an EMBL/GenBank/DDBJ whole genome shotgun (WGS) entry which is preliminary data.</text>
</comment>
<dbReference type="PANTHER" id="PTHR11831:SF4">
    <property type="entry name" value="SMALL RIBOSOMAL SUBUNIT PROTEIN US4M"/>
    <property type="match status" value="1"/>
</dbReference>
<dbReference type="GO" id="GO:0019843">
    <property type="term" value="F:rRNA binding"/>
    <property type="evidence" value="ECO:0007669"/>
    <property type="project" value="UniProtKB-UniRule"/>
</dbReference>
<dbReference type="PANTHER" id="PTHR11831">
    <property type="entry name" value="30S 40S RIBOSOMAL PROTEIN"/>
    <property type="match status" value="1"/>
</dbReference>
<dbReference type="InterPro" id="IPR002942">
    <property type="entry name" value="S4_RNA-bd"/>
</dbReference>
<dbReference type="Gene3D" id="3.10.290.10">
    <property type="entry name" value="RNA-binding S4 domain"/>
    <property type="match status" value="1"/>
</dbReference>
<evidence type="ECO:0000313" key="11">
    <source>
        <dbReference type="EMBL" id="OGL73490.1"/>
    </source>
</evidence>
<dbReference type="Proteomes" id="UP000177088">
    <property type="component" value="Unassembled WGS sequence"/>
</dbReference>
<evidence type="ECO:0000256" key="7">
    <source>
        <dbReference type="HAMAP-Rule" id="MF_01306"/>
    </source>
</evidence>
<dbReference type="FunFam" id="3.10.290.10:FF:000001">
    <property type="entry name" value="30S ribosomal protein S4"/>
    <property type="match status" value="1"/>
</dbReference>
<evidence type="ECO:0000256" key="2">
    <source>
        <dbReference type="ARBA" id="ARBA00022730"/>
    </source>
</evidence>
<dbReference type="PROSITE" id="PS50889">
    <property type="entry name" value="S4"/>
    <property type="match status" value="1"/>
</dbReference>
<keyword evidence="5 7" id="KW-0687">Ribonucleoprotein</keyword>
<feature type="domain" description="RNA-binding S4" evidence="9">
    <location>
        <begin position="99"/>
        <end position="159"/>
    </location>
</feature>
<keyword evidence="2 7" id="KW-0699">rRNA-binding</keyword>
<accession>A0A1F7U5E5</accession>
<dbReference type="EMBL" id="MGEA01000057">
    <property type="protein sequence ID" value="OGL73490.1"/>
    <property type="molecule type" value="Genomic_DNA"/>
</dbReference>
<dbReference type="SMART" id="SM01390">
    <property type="entry name" value="Ribosomal_S4"/>
    <property type="match status" value="1"/>
</dbReference>
<dbReference type="GO" id="GO:0006412">
    <property type="term" value="P:translation"/>
    <property type="evidence" value="ECO:0007669"/>
    <property type="project" value="UniProtKB-UniRule"/>
</dbReference>
<evidence type="ECO:0000259" key="10">
    <source>
        <dbReference type="SMART" id="SM01390"/>
    </source>
</evidence>
<organism evidence="11 12">
    <name type="scientific">Candidatus Uhrbacteria bacterium RIFCSPHIGHO2_02_FULL_60_10</name>
    <dbReference type="NCBI Taxonomy" id="1802392"/>
    <lineage>
        <taxon>Bacteria</taxon>
        <taxon>Candidatus Uhriibacteriota</taxon>
    </lineage>
</organism>
<dbReference type="InterPro" id="IPR005709">
    <property type="entry name" value="Ribosomal_uS4_bac-type"/>
</dbReference>
<comment type="subunit">
    <text evidence="7">Part of the 30S ribosomal subunit. Contacts protein S5. The interaction surface between S4 and S5 is involved in control of translational fidelity.</text>
</comment>
<dbReference type="SUPFAM" id="SSF55174">
    <property type="entry name" value="Alpha-L RNA-binding motif"/>
    <property type="match status" value="1"/>
</dbReference>
<evidence type="ECO:0000259" key="9">
    <source>
        <dbReference type="SMART" id="SM00363"/>
    </source>
</evidence>
<dbReference type="SMART" id="SM00363">
    <property type="entry name" value="S4"/>
    <property type="match status" value="1"/>
</dbReference>
<dbReference type="InterPro" id="IPR036986">
    <property type="entry name" value="S4_RNA-bd_sf"/>
</dbReference>
<comment type="function">
    <text evidence="7">One of the primary rRNA binding proteins, it binds directly to 16S rRNA where it nucleates assembly of the body of the 30S subunit.</text>
</comment>
<dbReference type="Pfam" id="PF00163">
    <property type="entry name" value="Ribosomal_S4"/>
    <property type="match status" value="1"/>
</dbReference>
<dbReference type="Gene3D" id="1.10.1050.10">
    <property type="entry name" value="Ribosomal Protein S4 Delta 41, Chain A, domain 1"/>
    <property type="match status" value="1"/>
</dbReference>
<dbReference type="AlphaFoldDB" id="A0A1F7U5E5"/>
<dbReference type="InterPro" id="IPR001912">
    <property type="entry name" value="Ribosomal_uS4_N"/>
</dbReference>
<evidence type="ECO:0000256" key="6">
    <source>
        <dbReference type="ARBA" id="ARBA00035254"/>
    </source>
</evidence>
<evidence type="ECO:0000313" key="12">
    <source>
        <dbReference type="Proteomes" id="UP000177088"/>
    </source>
</evidence>
<evidence type="ECO:0000256" key="1">
    <source>
        <dbReference type="ARBA" id="ARBA00007465"/>
    </source>
</evidence>
<dbReference type="InterPro" id="IPR018079">
    <property type="entry name" value="Ribosomal_uS4_CS"/>
</dbReference>
<dbReference type="Pfam" id="PF01479">
    <property type="entry name" value="S4"/>
    <property type="match status" value="1"/>
</dbReference>
<evidence type="ECO:0000256" key="5">
    <source>
        <dbReference type="ARBA" id="ARBA00023274"/>
    </source>
</evidence>
<comment type="function">
    <text evidence="7">With S5 and S12 plays an important role in translational accuracy.</text>
</comment>
<evidence type="ECO:0000256" key="4">
    <source>
        <dbReference type="ARBA" id="ARBA00022980"/>
    </source>
</evidence>
<protein>
    <recommendedName>
        <fullName evidence="6 7">Small ribosomal subunit protein uS4</fullName>
    </recommendedName>
</protein>
<name>A0A1F7U5E5_9BACT</name>
<comment type="similarity">
    <text evidence="1 7 8">Belongs to the universal ribosomal protein uS4 family.</text>
</comment>
<gene>
    <name evidence="7" type="primary">rpsD</name>
    <name evidence="11" type="ORF">A3C96_03215</name>
</gene>
<dbReference type="PROSITE" id="PS00632">
    <property type="entry name" value="RIBOSOMAL_S4"/>
    <property type="match status" value="1"/>
</dbReference>
<keyword evidence="3 7" id="KW-0694">RNA-binding</keyword>
<dbReference type="GO" id="GO:0015935">
    <property type="term" value="C:small ribosomal subunit"/>
    <property type="evidence" value="ECO:0007669"/>
    <property type="project" value="InterPro"/>
</dbReference>
<dbReference type="NCBIfam" id="NF003717">
    <property type="entry name" value="PRK05327.1"/>
    <property type="match status" value="1"/>
</dbReference>
<keyword evidence="4 7" id="KW-0689">Ribosomal protein</keyword>
<dbReference type="CDD" id="cd00165">
    <property type="entry name" value="S4"/>
    <property type="match status" value="1"/>
</dbReference>
<feature type="domain" description="Small ribosomal subunit protein uS4 N-terminal" evidence="10">
    <location>
        <begin position="3"/>
        <end position="98"/>
    </location>
</feature>
<evidence type="ECO:0000256" key="8">
    <source>
        <dbReference type="RuleBase" id="RU003699"/>
    </source>
</evidence>
<sequence>MARKLGAKCKQCRREGQKLNLKGDRCLTPKCGVARRAFPPGVHGPTARIRLTPYGTQLREKQKAKNIYGLRETQFRNYFNKATRQVGNTANFLVELLEMRLDNAVFRLGFGKSRSSARQLVDHGHVLVNGHKVNIPSFQVKAGDVITIRERAQKSKLIADDMVRIEKHAPPTWLHLEPKILTGKVLGKPEGQDLKQAFNPRLIVEFYSR</sequence>
<dbReference type="InterPro" id="IPR022801">
    <property type="entry name" value="Ribosomal_uS4"/>
</dbReference>
<evidence type="ECO:0000256" key="3">
    <source>
        <dbReference type="ARBA" id="ARBA00022884"/>
    </source>
</evidence>
<dbReference type="GO" id="GO:0003735">
    <property type="term" value="F:structural constituent of ribosome"/>
    <property type="evidence" value="ECO:0007669"/>
    <property type="project" value="InterPro"/>
</dbReference>
<dbReference type="NCBIfam" id="TIGR01017">
    <property type="entry name" value="rpsD_bact"/>
    <property type="match status" value="1"/>
</dbReference>
<proteinExistence type="inferred from homology"/>
<reference evidence="11 12" key="1">
    <citation type="journal article" date="2016" name="Nat. Commun.">
        <title>Thousands of microbial genomes shed light on interconnected biogeochemical processes in an aquifer system.</title>
        <authorList>
            <person name="Anantharaman K."/>
            <person name="Brown C.T."/>
            <person name="Hug L.A."/>
            <person name="Sharon I."/>
            <person name="Castelle C.J."/>
            <person name="Probst A.J."/>
            <person name="Thomas B.C."/>
            <person name="Singh A."/>
            <person name="Wilkins M.J."/>
            <person name="Karaoz U."/>
            <person name="Brodie E.L."/>
            <person name="Williams K.H."/>
            <person name="Hubbard S.S."/>
            <person name="Banfield J.F."/>
        </authorList>
    </citation>
    <scope>NUCLEOTIDE SEQUENCE [LARGE SCALE GENOMIC DNA]</scope>
</reference>
<dbReference type="HAMAP" id="MF_01306_B">
    <property type="entry name" value="Ribosomal_uS4_B"/>
    <property type="match status" value="1"/>
</dbReference>
<dbReference type="GO" id="GO:0042274">
    <property type="term" value="P:ribosomal small subunit biogenesis"/>
    <property type="evidence" value="ECO:0007669"/>
    <property type="project" value="TreeGrafter"/>
</dbReference>